<evidence type="ECO:0000256" key="2">
    <source>
        <dbReference type="ARBA" id="ARBA00023125"/>
    </source>
</evidence>
<reference evidence="6" key="1">
    <citation type="journal article" date="2010" name="PLoS Genet.">
        <title>The genome of a pathogenic rhodococcus: cooptive virulence underpinned by key gene acquisitions.</title>
        <authorList>
            <person name="Letek M."/>
            <person name="Gonzalez P."/>
            <person name="Macarthur I."/>
            <person name="Rodriguez H."/>
            <person name="Freeman T.C."/>
            <person name="Valero-Rello A."/>
            <person name="Blanco M."/>
            <person name="Buckley T."/>
            <person name="Cherevach I."/>
            <person name="Fahey R."/>
            <person name="Hapeshi A."/>
            <person name="Holdstock J."/>
            <person name="Leadon D."/>
            <person name="Navas J."/>
            <person name="Ocampo A."/>
            <person name="Quail M.A."/>
            <person name="Sanders M."/>
            <person name="Scortti M.M."/>
            <person name="Prescott J.F."/>
            <person name="Fogarty U."/>
            <person name="Meijer W.G."/>
            <person name="Parkhill J."/>
            <person name="Bentley S.D."/>
            <person name="Vazquez-Boland J.A."/>
        </authorList>
    </citation>
    <scope>NUCLEOTIDE SEQUENCE [LARGE SCALE GENOMIC DNA]</scope>
    <source>
        <strain evidence="6 7">103S</strain>
    </source>
</reference>
<evidence type="ECO:0000313" key="7">
    <source>
        <dbReference type="Proteomes" id="UP000006892"/>
    </source>
</evidence>
<dbReference type="GO" id="GO:0003700">
    <property type="term" value="F:DNA-binding transcription factor activity"/>
    <property type="evidence" value="ECO:0007669"/>
    <property type="project" value="TreeGrafter"/>
</dbReference>
<protein>
    <submittedName>
        <fullName evidence="6">TetR family transcriptional regulator</fullName>
    </submittedName>
</protein>
<keyword evidence="2 4" id="KW-0238">DNA-binding</keyword>
<feature type="DNA-binding region" description="H-T-H motif" evidence="4">
    <location>
        <begin position="60"/>
        <end position="79"/>
    </location>
</feature>
<dbReference type="InterPro" id="IPR050109">
    <property type="entry name" value="HTH-type_TetR-like_transc_reg"/>
</dbReference>
<dbReference type="Proteomes" id="UP001154400">
    <property type="component" value="Chromosome"/>
</dbReference>
<dbReference type="PANTHER" id="PTHR30055:SF234">
    <property type="entry name" value="HTH-TYPE TRANSCRIPTIONAL REGULATOR BETI"/>
    <property type="match status" value="1"/>
</dbReference>
<evidence type="ECO:0000259" key="5">
    <source>
        <dbReference type="PROSITE" id="PS50977"/>
    </source>
</evidence>
<feature type="domain" description="HTH tetR-type" evidence="5">
    <location>
        <begin position="37"/>
        <end position="97"/>
    </location>
</feature>
<dbReference type="PANTHER" id="PTHR30055">
    <property type="entry name" value="HTH-TYPE TRANSCRIPTIONAL REGULATOR RUTR"/>
    <property type="match status" value="1"/>
</dbReference>
<proteinExistence type="predicted"/>
<dbReference type="EMBL" id="FN563149">
    <property type="protein sequence ID" value="CBH47441.1"/>
    <property type="molecule type" value="Genomic_DNA"/>
</dbReference>
<evidence type="ECO:0000313" key="6">
    <source>
        <dbReference type="EMBL" id="CBH47441.1"/>
    </source>
</evidence>
<evidence type="ECO:0000256" key="3">
    <source>
        <dbReference type="ARBA" id="ARBA00023163"/>
    </source>
</evidence>
<keyword evidence="3" id="KW-0804">Transcription</keyword>
<dbReference type="Gene3D" id="1.10.357.10">
    <property type="entry name" value="Tetracycline Repressor, domain 2"/>
    <property type="match status" value="1"/>
</dbReference>
<gene>
    <name evidence="6" type="ordered locus">REQ_13560</name>
</gene>
<dbReference type="SUPFAM" id="SSF46689">
    <property type="entry name" value="Homeodomain-like"/>
    <property type="match status" value="1"/>
</dbReference>
<evidence type="ECO:0000256" key="4">
    <source>
        <dbReference type="PROSITE-ProRule" id="PRU00335"/>
    </source>
</evidence>
<keyword evidence="1" id="KW-0805">Transcription regulation</keyword>
<dbReference type="InterPro" id="IPR001647">
    <property type="entry name" value="HTH_TetR"/>
</dbReference>
<dbReference type="PRINTS" id="PR00455">
    <property type="entry name" value="HTHTETR"/>
</dbReference>
<dbReference type="KEGG" id="req:REQ_13560"/>
<sequence length="211" mass="23022">MPPKLPTVWTVCKFPDNVRHVTQGTATTSRTQAERSAATRGKLLDATIELLVEVGYAGTSSQAVTKRAGVSRGAQLHQFPTKESLVVAAVGHLVDRRLAELLRSRPDPDRGLETLCEAFTGPLFYAALELWVAARTDPGLHEAMIPLERKVGDALRLGFAEIVGDRMSADAVDLSIEIARGLAVSALFRTPEADRQLRDRLLPVWKAMVTQ</sequence>
<dbReference type="PROSITE" id="PS50977">
    <property type="entry name" value="HTH_TETR_2"/>
    <property type="match status" value="1"/>
</dbReference>
<dbReference type="AlphaFoldDB" id="A0A3S5Y4K9"/>
<dbReference type="Pfam" id="PF00440">
    <property type="entry name" value="TetR_N"/>
    <property type="match status" value="1"/>
</dbReference>
<dbReference type="GO" id="GO:0000976">
    <property type="term" value="F:transcription cis-regulatory region binding"/>
    <property type="evidence" value="ECO:0007669"/>
    <property type="project" value="TreeGrafter"/>
</dbReference>
<name>A0A3S5Y4K9_RHOH1</name>
<evidence type="ECO:0000256" key="1">
    <source>
        <dbReference type="ARBA" id="ARBA00023015"/>
    </source>
</evidence>
<dbReference type="InterPro" id="IPR009057">
    <property type="entry name" value="Homeodomain-like_sf"/>
</dbReference>
<accession>A0A3S5Y4K9</accession>
<organism evidence="6">
    <name type="scientific">Rhodococcus hoagii (strain 103S)</name>
    <name type="common">Rhodococcus equi</name>
    <dbReference type="NCBI Taxonomy" id="685727"/>
    <lineage>
        <taxon>Bacteria</taxon>
        <taxon>Bacillati</taxon>
        <taxon>Actinomycetota</taxon>
        <taxon>Actinomycetes</taxon>
        <taxon>Mycobacteriales</taxon>
        <taxon>Nocardiaceae</taxon>
        <taxon>Prescottella</taxon>
    </lineage>
</organism>